<accession>A0A6A4JT53</accession>
<name>A0A6A4JT53_APOLU</name>
<comment type="caution">
    <text evidence="1">The sequence shown here is derived from an EMBL/GenBank/DDBJ whole genome shotgun (WGS) entry which is preliminary data.</text>
</comment>
<protein>
    <submittedName>
        <fullName evidence="1">Uncharacterized protein</fullName>
    </submittedName>
</protein>
<proteinExistence type="predicted"/>
<dbReference type="Proteomes" id="UP000466442">
    <property type="component" value="Linkage Group LG9"/>
</dbReference>
<reference evidence="1" key="1">
    <citation type="journal article" date="2021" name="Mol. Ecol. Resour.">
        <title>Apolygus lucorum genome provides insights into omnivorousness and mesophyll feeding.</title>
        <authorList>
            <person name="Liu Y."/>
            <person name="Liu H."/>
            <person name="Wang H."/>
            <person name="Huang T."/>
            <person name="Liu B."/>
            <person name="Yang B."/>
            <person name="Yin L."/>
            <person name="Li B."/>
            <person name="Zhang Y."/>
            <person name="Zhang S."/>
            <person name="Jiang F."/>
            <person name="Zhang X."/>
            <person name="Ren Y."/>
            <person name="Wang B."/>
            <person name="Wang S."/>
            <person name="Lu Y."/>
            <person name="Wu K."/>
            <person name="Fan W."/>
            <person name="Wang G."/>
        </authorList>
    </citation>
    <scope>NUCLEOTIDE SEQUENCE</scope>
    <source>
        <strain evidence="1">12Hb</strain>
    </source>
</reference>
<dbReference type="AlphaFoldDB" id="A0A6A4JT53"/>
<keyword evidence="2" id="KW-1185">Reference proteome</keyword>
<sequence>MNFLGNFYGPDPTTWPPEERYIGPRCRPALTLDHYRDPYTDGCDDPCGEEEEGAYGGEEYAPQQYTPEQACGVPMQNQTPWTRARRNSAGSPTCADDPLQTMTKMYVQMTGQKCGSPGAGPRQPEPPSNTDDLGIIDQRTPGFGQRACQFMRQTFARPGQGMARRLDYGARRKPRNPARYMKKRFSEGMACFRGQPEDSPVDYSGQVDEAFGFLDDIPCNPLFGEAAIDYRNQLMEQEGLACSEMPIKKCRSAITKNIKRRDSSNISGVT</sequence>
<gene>
    <name evidence="1" type="ORF">GE061_019201</name>
</gene>
<evidence type="ECO:0000313" key="1">
    <source>
        <dbReference type="EMBL" id="KAF6205034.1"/>
    </source>
</evidence>
<evidence type="ECO:0000313" key="2">
    <source>
        <dbReference type="Proteomes" id="UP000466442"/>
    </source>
</evidence>
<dbReference type="EMBL" id="WIXP02000009">
    <property type="protein sequence ID" value="KAF6205034.1"/>
    <property type="molecule type" value="Genomic_DNA"/>
</dbReference>
<organism evidence="1 2">
    <name type="scientific">Apolygus lucorum</name>
    <name type="common">Small green plant bug</name>
    <name type="synonym">Lygocoris lucorum</name>
    <dbReference type="NCBI Taxonomy" id="248454"/>
    <lineage>
        <taxon>Eukaryota</taxon>
        <taxon>Metazoa</taxon>
        <taxon>Ecdysozoa</taxon>
        <taxon>Arthropoda</taxon>
        <taxon>Hexapoda</taxon>
        <taxon>Insecta</taxon>
        <taxon>Pterygota</taxon>
        <taxon>Neoptera</taxon>
        <taxon>Paraneoptera</taxon>
        <taxon>Hemiptera</taxon>
        <taxon>Heteroptera</taxon>
        <taxon>Panheteroptera</taxon>
        <taxon>Cimicomorpha</taxon>
        <taxon>Miridae</taxon>
        <taxon>Mirini</taxon>
        <taxon>Apolygus</taxon>
    </lineage>
</organism>